<dbReference type="Pfam" id="PF22908">
    <property type="entry name" value="PHD_NSD"/>
    <property type="match status" value="1"/>
</dbReference>
<dbReference type="GO" id="GO:0005634">
    <property type="term" value="C:nucleus"/>
    <property type="evidence" value="ECO:0007669"/>
    <property type="project" value="UniProtKB-SubCell"/>
</dbReference>
<dbReference type="Pfam" id="PF26055">
    <property type="entry name" value="Mtase_EDM2"/>
    <property type="match status" value="1"/>
</dbReference>
<evidence type="ECO:0000256" key="4">
    <source>
        <dbReference type="ARBA" id="ARBA00022723"/>
    </source>
</evidence>
<evidence type="ECO:0000256" key="3">
    <source>
        <dbReference type="ARBA" id="ARBA00022692"/>
    </source>
</evidence>
<evidence type="ECO:0000259" key="12">
    <source>
        <dbReference type="SMART" id="SM00249"/>
    </source>
</evidence>
<reference evidence="13 14" key="3">
    <citation type="submission" date="2019-11" db="EMBL/GenBank/DDBJ databases">
        <title>A de novo genome assembly of a pear dwarfing rootstock.</title>
        <authorList>
            <person name="Wang F."/>
            <person name="Wang J."/>
            <person name="Li S."/>
            <person name="Zhang Y."/>
            <person name="Fang M."/>
            <person name="Ma L."/>
            <person name="Zhao Y."/>
            <person name="Jiang S."/>
        </authorList>
    </citation>
    <scope>NUCLEOTIDE SEQUENCE [LARGE SCALE GENOMIC DNA]</scope>
    <source>
        <strain evidence="13">S2</strain>
        <tissue evidence="13">Leaf</tissue>
    </source>
</reference>
<name>A0A5N5GL93_9ROSA</name>
<reference evidence="13 14" key="1">
    <citation type="submission" date="2019-09" db="EMBL/GenBank/DDBJ databases">
        <authorList>
            <person name="Ou C."/>
        </authorList>
    </citation>
    <scope>NUCLEOTIDE SEQUENCE [LARGE SCALE GENOMIC DNA]</scope>
    <source>
        <strain evidence="13">S2</strain>
        <tissue evidence="13">Leaf</tissue>
    </source>
</reference>
<feature type="domain" description="Zinc finger PHD-type" evidence="12">
    <location>
        <begin position="223"/>
        <end position="278"/>
    </location>
</feature>
<keyword evidence="6" id="KW-0862">Zinc</keyword>
<keyword evidence="7 11" id="KW-1133">Transmembrane helix</keyword>
<feature type="compositionally biased region" description="Basic and acidic residues" evidence="10">
    <location>
        <begin position="984"/>
        <end position="1003"/>
    </location>
</feature>
<feature type="domain" description="Zinc finger PHD-type" evidence="12">
    <location>
        <begin position="283"/>
        <end position="349"/>
    </location>
</feature>
<feature type="region of interest" description="Disordered" evidence="10">
    <location>
        <begin position="912"/>
        <end position="1041"/>
    </location>
</feature>
<dbReference type="GO" id="GO:0016020">
    <property type="term" value="C:membrane"/>
    <property type="evidence" value="ECO:0007669"/>
    <property type="project" value="UniProtKB-SubCell"/>
</dbReference>
<dbReference type="InterPro" id="IPR013083">
    <property type="entry name" value="Znf_RING/FYVE/PHD"/>
</dbReference>
<evidence type="ECO:0000256" key="9">
    <source>
        <dbReference type="ARBA" id="ARBA00023242"/>
    </source>
</evidence>
<comment type="subcellular location">
    <subcellularLocation>
        <location evidence="2">Membrane</location>
        <topology evidence="2">Multi-pass membrane protein</topology>
    </subcellularLocation>
    <subcellularLocation>
        <location evidence="1">Nucleus</location>
    </subcellularLocation>
</comment>
<gene>
    <name evidence="13" type="ORF">D8674_022151</name>
</gene>
<evidence type="ECO:0000256" key="7">
    <source>
        <dbReference type="ARBA" id="ARBA00022989"/>
    </source>
</evidence>
<keyword evidence="5" id="KW-0863">Zinc-finger</keyword>
<organism evidence="13 14">
    <name type="scientific">Pyrus ussuriensis x Pyrus communis</name>
    <dbReference type="NCBI Taxonomy" id="2448454"/>
    <lineage>
        <taxon>Eukaryota</taxon>
        <taxon>Viridiplantae</taxon>
        <taxon>Streptophyta</taxon>
        <taxon>Embryophyta</taxon>
        <taxon>Tracheophyta</taxon>
        <taxon>Spermatophyta</taxon>
        <taxon>Magnoliopsida</taxon>
        <taxon>eudicotyledons</taxon>
        <taxon>Gunneridae</taxon>
        <taxon>Pentapetalae</taxon>
        <taxon>rosids</taxon>
        <taxon>fabids</taxon>
        <taxon>Rosales</taxon>
        <taxon>Rosaceae</taxon>
        <taxon>Amygdaloideae</taxon>
        <taxon>Maleae</taxon>
        <taxon>Pyrus</taxon>
    </lineage>
</organism>
<dbReference type="PANTHER" id="PTHR46235">
    <property type="entry name" value="PHD FINGER-CONTAINING PROTEIN DDB_G0268158"/>
    <property type="match status" value="1"/>
</dbReference>
<dbReference type="InterPro" id="IPR058939">
    <property type="entry name" value="Mtase_EDM2"/>
</dbReference>
<protein>
    <recommendedName>
        <fullName evidence="12">Zinc finger PHD-type domain-containing protein</fullName>
    </recommendedName>
</protein>
<feature type="compositionally biased region" description="Acidic residues" evidence="10">
    <location>
        <begin position="393"/>
        <end position="405"/>
    </location>
</feature>
<dbReference type="SMART" id="SM00249">
    <property type="entry name" value="PHD"/>
    <property type="match status" value="3"/>
</dbReference>
<evidence type="ECO:0000313" key="13">
    <source>
        <dbReference type="EMBL" id="KAB2615563.1"/>
    </source>
</evidence>
<keyword evidence="4" id="KW-0479">Metal-binding</keyword>
<dbReference type="InterPro" id="IPR001965">
    <property type="entry name" value="Znf_PHD"/>
</dbReference>
<proteinExistence type="predicted"/>
<sequence>MESSDDEAEAVPQSVSNYHFVDDKDEPISFHVLPIQWSEGERQDGRKLDIFVRGTADNGLQKLYKHVIAWRFDLSNVDPEISVLSKENNWLKLQKPRKSFEEVIRSILLTVQCLHYVRRNPETSGKSLWDHLSKVFSSYEVRPSQNDLVNYIPLISEAVKRDDALAKCKFLVNFLEEKPTKRKLHDEDIQATTKPGFIVDDMEEDMIDAEDESSDDDNLFDSVCAFCDNGGDLLCCEGRCLRSFHATVEDGEDSMCETLGFTQDEVDAIQNFFCKNCQYKQHQCYACGKLGSSDKSSGAEVFPCVSATCGQFYHPRCIAKLIYKDNGVSAEELEKKIAMGESFTCPIHKCCVCKQGENKKNPQLRFAVCRRCPKSYHKKCLPEDIVFEKTEKTEEDEEEDEEDEGTTPRAWEGLLPNRVLIYCTKHEIIKDIGTPIRDHVTFPDVGEKRTSFVRKKTDFVGKKKTRTLESLQDREKSVKNKRSLSAEEFCRGQTAPTISKEKLKSSSAAKVGGNRISKKLPSGLDTSRKVKANSALKKEAKISVAEEQKTSFGDQLYAYMNRSNQVKSGKQGKPDGECGLAIGNPASKTLISAPPSLDAATERRLLALMKDAASSITLEDVIRKRQRTVPSTHQSSSKNAVDRNITLGKVEGSVEAVRTALRKLEEGCSTEDSEAVCAPEVVHQIYKWKNKLRVYLAPFLHGMRYTSFGRHFTKVDKLEEIADRLHWYVKDGDTIVDFCCGANDFSIVMKKKLEETGKNCFYKNYDLIQPKNDFCFEKRDWMKVQPKELPKGSQLIMGLNPPFGVKAALANKFIDKALEFDPKLLILIVPPETQRLNEKKSPYDLIWEDNQFLSGKSFYLPGSVDVNDKQMDQWNVTPPPLYLWSRPDWSADIKAIAQEHGHMSASQGYMKEHSDSLNHGRSIGNNDQYGEAPMLIDDDGIKTDSPKDVEGGAVVTEEHRESSCENSGDIGGNESPGDGNNIDETCREILPRIEPAEKGDQHSEPSNSGSSVKYGTTYGGTKVNIADDRGRRSLSRSSDEPYLSLTHRWSAGPSSGYRATNLEEPFVGHMRDRSDTLGYRPCLNEVEDPFRRESDVRSQIRLYGQQDFGPLRSNYLVGQDSVSAQIGSYSSPYSHSHLGPTAESSYRMNTSAMQRYAPRLDELNHTRMGGLGSEPALGYEPHMFSSTGTFDPRAPRPGQHGGSMGFAPGPHQSYSNQNSAALLLALVVRSYDYRQHLHPYVILALYFCHMYLGLEIVMPLCATPARALFKFELEPQSNKPYLSTSLQDFWGRRWNLMVTNILRPTTYDPVLRISKHVVGLRWARFLALMSAFAVSGLMHEVIYYYLTRVSPTWEVTWFFVLHGLCVAIEVEVKKAVAERWRFHPLVSGPLTLGFLAVTANWLFFPQLLRNGVDVKAIDEYPVMVDFVKAHMPLLS</sequence>
<dbReference type="InterPro" id="IPR022702">
    <property type="entry name" value="Cytosine_MeTrfase1_RFD"/>
</dbReference>
<evidence type="ECO:0000256" key="5">
    <source>
        <dbReference type="ARBA" id="ARBA00022771"/>
    </source>
</evidence>
<dbReference type="InterPro" id="IPR055198">
    <property type="entry name" value="NSD_PHD"/>
</dbReference>
<dbReference type="PANTHER" id="PTHR46235:SF3">
    <property type="entry name" value="PHD FINGER-CONTAINING PROTEIN DDB_G0268158"/>
    <property type="match status" value="1"/>
</dbReference>
<feature type="region of interest" description="Disordered" evidence="10">
    <location>
        <begin position="390"/>
        <end position="409"/>
    </location>
</feature>
<reference evidence="14" key="2">
    <citation type="submission" date="2019-10" db="EMBL/GenBank/DDBJ databases">
        <title>A de novo genome assembly of a pear dwarfing rootstock.</title>
        <authorList>
            <person name="Wang F."/>
            <person name="Wang J."/>
            <person name="Li S."/>
            <person name="Zhang Y."/>
            <person name="Fang M."/>
            <person name="Ma L."/>
            <person name="Zhao Y."/>
            <person name="Jiang S."/>
        </authorList>
    </citation>
    <scope>NUCLEOTIDE SEQUENCE [LARGE SCALE GENOMIC DNA]</scope>
</reference>
<dbReference type="Pfam" id="PF13813">
    <property type="entry name" value="MBOAT_2"/>
    <property type="match status" value="1"/>
</dbReference>
<dbReference type="InterPro" id="IPR032805">
    <property type="entry name" value="Wax_synthase_dom"/>
</dbReference>
<comment type="caution">
    <text evidence="13">The sequence shown here is derived from an EMBL/GenBank/DDBJ whole genome shotgun (WGS) entry which is preliminary data.</text>
</comment>
<keyword evidence="8 11" id="KW-0472">Membrane</keyword>
<evidence type="ECO:0000256" key="11">
    <source>
        <dbReference type="SAM" id="Phobius"/>
    </source>
</evidence>
<feature type="compositionally biased region" description="Basic and acidic residues" evidence="10">
    <location>
        <begin position="939"/>
        <end position="963"/>
    </location>
</feature>
<feature type="compositionally biased region" description="Polar residues" evidence="10">
    <location>
        <begin position="919"/>
        <end position="928"/>
    </location>
</feature>
<dbReference type="Pfam" id="PF12047">
    <property type="entry name" value="DNMT1-RFD"/>
    <property type="match status" value="1"/>
</dbReference>
<evidence type="ECO:0000256" key="6">
    <source>
        <dbReference type="ARBA" id="ARBA00022833"/>
    </source>
</evidence>
<evidence type="ECO:0000256" key="8">
    <source>
        <dbReference type="ARBA" id="ARBA00023136"/>
    </source>
</evidence>
<feature type="transmembrane region" description="Helical" evidence="11">
    <location>
        <begin position="1322"/>
        <end position="1346"/>
    </location>
</feature>
<accession>A0A5N5GL93</accession>
<evidence type="ECO:0000256" key="1">
    <source>
        <dbReference type="ARBA" id="ARBA00004123"/>
    </source>
</evidence>
<feature type="domain" description="Zinc finger PHD-type" evidence="12">
    <location>
        <begin position="350"/>
        <end position="427"/>
    </location>
</feature>
<dbReference type="Proteomes" id="UP000327157">
    <property type="component" value="Chromosome 3"/>
</dbReference>
<dbReference type="OrthoDB" id="21264at2759"/>
<dbReference type="Gene3D" id="3.30.40.10">
    <property type="entry name" value="Zinc/RING finger domain, C3HC4 (zinc finger)"/>
    <property type="match status" value="2"/>
</dbReference>
<evidence type="ECO:0000256" key="10">
    <source>
        <dbReference type="SAM" id="MobiDB-lite"/>
    </source>
</evidence>
<feature type="compositionally biased region" description="Polar residues" evidence="10">
    <location>
        <begin position="1004"/>
        <end position="1014"/>
    </location>
</feature>
<evidence type="ECO:0000313" key="14">
    <source>
        <dbReference type="Proteomes" id="UP000327157"/>
    </source>
</evidence>
<keyword evidence="3 11" id="KW-0812">Transmembrane</keyword>
<dbReference type="CDD" id="cd15565">
    <property type="entry name" value="PHD2_NSD"/>
    <property type="match status" value="1"/>
</dbReference>
<keyword evidence="9" id="KW-0539">Nucleus</keyword>
<evidence type="ECO:0000256" key="2">
    <source>
        <dbReference type="ARBA" id="ARBA00004141"/>
    </source>
</evidence>
<keyword evidence="14" id="KW-1185">Reference proteome</keyword>
<dbReference type="CDD" id="cd15566">
    <property type="entry name" value="PHD3_NSD"/>
    <property type="match status" value="1"/>
</dbReference>
<dbReference type="EMBL" id="SMOL01000402">
    <property type="protein sequence ID" value="KAB2615563.1"/>
    <property type="molecule type" value="Genomic_DNA"/>
</dbReference>
<dbReference type="GO" id="GO:0008270">
    <property type="term" value="F:zinc ion binding"/>
    <property type="evidence" value="ECO:0007669"/>
    <property type="project" value="UniProtKB-KW"/>
</dbReference>
<feature type="transmembrane region" description="Helical" evidence="11">
    <location>
        <begin position="1382"/>
        <end position="1404"/>
    </location>
</feature>